<protein>
    <submittedName>
        <fullName evidence="1">Phage holin family protein</fullName>
    </submittedName>
</protein>
<dbReference type="Proteomes" id="UP000321062">
    <property type="component" value="Chromosome"/>
</dbReference>
<sequence>MLRFIVVTILELAANAIGLLVAAWLLPGFQINWLGFLTALVIFTIAKFILGPLIFKLSFQYARALNGGVALVVTFVGLWVTTWLTNGLTIDGLTTWILSSLIVWLAGVLASLVLPLFLFKKILSNRSDTPRTPPIPPIA</sequence>
<name>A0A5B9DQM3_9HYPH</name>
<dbReference type="EMBL" id="CP041690">
    <property type="protein sequence ID" value="QEE21493.1"/>
    <property type="molecule type" value="Genomic_DNA"/>
</dbReference>
<evidence type="ECO:0000313" key="2">
    <source>
        <dbReference type="Proteomes" id="UP000321062"/>
    </source>
</evidence>
<proteinExistence type="predicted"/>
<dbReference type="RefSeq" id="WP_049705998.1">
    <property type="nucleotide sequence ID" value="NZ_BMFM01000001.1"/>
</dbReference>
<organism evidence="1 2">
    <name type="scientific">Paradevosia tibetensis</name>
    <dbReference type="NCBI Taxonomy" id="1447062"/>
    <lineage>
        <taxon>Bacteria</taxon>
        <taxon>Pseudomonadati</taxon>
        <taxon>Pseudomonadota</taxon>
        <taxon>Alphaproteobacteria</taxon>
        <taxon>Hyphomicrobiales</taxon>
        <taxon>Devosiaceae</taxon>
        <taxon>Paradevosia</taxon>
    </lineage>
</organism>
<dbReference type="AlphaFoldDB" id="A0A5B9DQM3"/>
<keyword evidence="2" id="KW-1185">Reference proteome</keyword>
<dbReference type="OrthoDB" id="7867530at2"/>
<evidence type="ECO:0000313" key="1">
    <source>
        <dbReference type="EMBL" id="QEE21493.1"/>
    </source>
</evidence>
<gene>
    <name evidence="1" type="ORF">FNA67_15435</name>
</gene>
<dbReference type="KEGG" id="yti:FNA67_15435"/>
<accession>A0A5B9DQM3</accession>
<dbReference type="InterPro" id="IPR007165">
    <property type="entry name" value="Phage_holin_4_2"/>
</dbReference>
<reference evidence="1 2" key="1">
    <citation type="journal article" date="2015" name="Int. J. Syst. Evol. Microbiol.">
        <title>Youhaiella tibetensis gen. nov., sp. nov., isolated from subsurface sediment.</title>
        <authorList>
            <person name="Wang Y.X."/>
            <person name="Huang F.Q."/>
            <person name="Nogi Y."/>
            <person name="Pang S.J."/>
            <person name="Wang P.K."/>
            <person name="Lv J."/>
        </authorList>
    </citation>
    <scope>NUCLEOTIDE SEQUENCE [LARGE SCALE GENOMIC DNA]</scope>
    <source>
        <strain evidence="2">fig4</strain>
    </source>
</reference>
<dbReference type="Pfam" id="PF04020">
    <property type="entry name" value="Phage_holin_4_2"/>
    <property type="match status" value="1"/>
</dbReference>